<evidence type="ECO:0000313" key="2">
    <source>
        <dbReference type="Proteomes" id="UP001054945"/>
    </source>
</evidence>
<proteinExistence type="predicted"/>
<accession>A0AAV4XDT1</accession>
<gene>
    <name evidence="1" type="ORF">CEXT_109951</name>
</gene>
<dbReference type="AlphaFoldDB" id="A0AAV4XDT1"/>
<dbReference type="EMBL" id="BPLR01017652">
    <property type="protein sequence ID" value="GIY93367.1"/>
    <property type="molecule type" value="Genomic_DNA"/>
</dbReference>
<comment type="caution">
    <text evidence="1">The sequence shown here is derived from an EMBL/GenBank/DDBJ whole genome shotgun (WGS) entry which is preliminary data.</text>
</comment>
<evidence type="ECO:0000313" key="1">
    <source>
        <dbReference type="EMBL" id="GIY93367.1"/>
    </source>
</evidence>
<dbReference type="Proteomes" id="UP001054945">
    <property type="component" value="Unassembled WGS sequence"/>
</dbReference>
<organism evidence="1 2">
    <name type="scientific">Caerostris extrusa</name>
    <name type="common">Bark spider</name>
    <name type="synonym">Caerostris bankana</name>
    <dbReference type="NCBI Taxonomy" id="172846"/>
    <lineage>
        <taxon>Eukaryota</taxon>
        <taxon>Metazoa</taxon>
        <taxon>Ecdysozoa</taxon>
        <taxon>Arthropoda</taxon>
        <taxon>Chelicerata</taxon>
        <taxon>Arachnida</taxon>
        <taxon>Araneae</taxon>
        <taxon>Araneomorphae</taxon>
        <taxon>Entelegynae</taxon>
        <taxon>Araneoidea</taxon>
        <taxon>Araneidae</taxon>
        <taxon>Caerostris</taxon>
    </lineage>
</organism>
<reference evidence="1 2" key="1">
    <citation type="submission" date="2021-06" db="EMBL/GenBank/DDBJ databases">
        <title>Caerostris extrusa draft genome.</title>
        <authorList>
            <person name="Kono N."/>
            <person name="Arakawa K."/>
        </authorList>
    </citation>
    <scope>NUCLEOTIDE SEQUENCE [LARGE SCALE GENOMIC DNA]</scope>
</reference>
<name>A0AAV4XDT1_CAEEX</name>
<sequence>MLNKDFASRKLDVAFPTIHNWSRIKTLNRKNFPDGMLQVDLPNNSQLVKTQNVVLPCNMKDFVYRKLHVVLNHNIQLVKIQNI</sequence>
<keyword evidence="2" id="KW-1185">Reference proteome</keyword>
<protein>
    <submittedName>
        <fullName evidence="1">Uncharacterized protein</fullName>
    </submittedName>
</protein>